<dbReference type="AlphaFoldDB" id="A0A382W4H4"/>
<dbReference type="Gene3D" id="3.40.50.720">
    <property type="entry name" value="NAD(P)-binding Rossmann-like Domain"/>
    <property type="match status" value="1"/>
</dbReference>
<dbReference type="InterPro" id="IPR000043">
    <property type="entry name" value="Adenosylhomocysteinase-like"/>
</dbReference>
<dbReference type="Gene3D" id="3.40.50.1480">
    <property type="entry name" value="Adenosylhomocysteinase-like"/>
    <property type="match status" value="1"/>
</dbReference>
<organism evidence="1">
    <name type="scientific">marine metagenome</name>
    <dbReference type="NCBI Taxonomy" id="408172"/>
    <lineage>
        <taxon>unclassified sequences</taxon>
        <taxon>metagenomes</taxon>
        <taxon>ecological metagenomes</taxon>
    </lineage>
</organism>
<dbReference type="GO" id="GO:0005829">
    <property type="term" value="C:cytosol"/>
    <property type="evidence" value="ECO:0007669"/>
    <property type="project" value="TreeGrafter"/>
</dbReference>
<gene>
    <name evidence="1" type="ORF">METZ01_LOCUS406576</name>
</gene>
<dbReference type="SUPFAM" id="SSF51735">
    <property type="entry name" value="NAD(P)-binding Rossmann-fold domains"/>
    <property type="match status" value="1"/>
</dbReference>
<dbReference type="InterPro" id="IPR036291">
    <property type="entry name" value="NAD(P)-bd_dom_sf"/>
</dbReference>
<accession>A0A382W4H4</accession>
<dbReference type="PANTHER" id="PTHR23420">
    <property type="entry name" value="ADENOSYLHOMOCYSTEINASE"/>
    <property type="match status" value="1"/>
</dbReference>
<evidence type="ECO:0000313" key="1">
    <source>
        <dbReference type="EMBL" id="SVD53722.1"/>
    </source>
</evidence>
<proteinExistence type="predicted"/>
<dbReference type="SUPFAM" id="SSF52283">
    <property type="entry name" value="Formate/glycerate dehydrogenase catalytic domain-like"/>
    <property type="match status" value="1"/>
</dbReference>
<reference evidence="1" key="1">
    <citation type="submission" date="2018-05" db="EMBL/GenBank/DDBJ databases">
        <authorList>
            <person name="Lanie J.A."/>
            <person name="Ng W.-L."/>
            <person name="Kazmierczak K.M."/>
            <person name="Andrzejewski T.M."/>
            <person name="Davidsen T.M."/>
            <person name="Wayne K.J."/>
            <person name="Tettelin H."/>
            <person name="Glass J.I."/>
            <person name="Rusch D."/>
            <person name="Podicherti R."/>
            <person name="Tsui H.-C.T."/>
            <person name="Winkler M.E."/>
        </authorList>
    </citation>
    <scope>NUCLEOTIDE SEQUENCE</scope>
</reference>
<dbReference type="GO" id="GO:0033353">
    <property type="term" value="P:S-adenosylmethionine cycle"/>
    <property type="evidence" value="ECO:0007669"/>
    <property type="project" value="TreeGrafter"/>
</dbReference>
<name>A0A382W4H4_9ZZZZ</name>
<feature type="non-terminal residue" evidence="1">
    <location>
        <position position="1"/>
    </location>
</feature>
<protein>
    <submittedName>
        <fullName evidence="1">Uncharacterized protein</fullName>
    </submittedName>
</protein>
<dbReference type="Pfam" id="PF05221">
    <property type="entry name" value="AdoHcyase"/>
    <property type="match status" value="1"/>
</dbReference>
<dbReference type="InterPro" id="IPR042172">
    <property type="entry name" value="Adenosylhomocyst_ase-like_sf"/>
</dbReference>
<dbReference type="PANTHER" id="PTHR23420:SF0">
    <property type="entry name" value="ADENOSYLHOMOCYSTEINASE"/>
    <property type="match status" value="1"/>
</dbReference>
<dbReference type="EMBL" id="UINC01156989">
    <property type="protein sequence ID" value="SVD53722.1"/>
    <property type="molecule type" value="Genomic_DNA"/>
</dbReference>
<sequence>GHFDTEIDTQYMRDNWAWEEVKPQVHKIFRDTKEGDNPDLESMDYLILLSEGRLVNLGNATGHPSRIMDGSFANQVLAQIYLYEKKFALVNDEETKRDLIKIEILPKKLDEKVASYMVEGFGGTVTKLSKEQADYINVSQEGPFKTEIYKY</sequence>
<dbReference type="GO" id="GO:0004013">
    <property type="term" value="F:adenosylhomocysteinase activity"/>
    <property type="evidence" value="ECO:0007669"/>
    <property type="project" value="TreeGrafter"/>
</dbReference>